<dbReference type="PANTHER" id="PTHR14969:SF58">
    <property type="entry name" value="UNDECAPRENYL-DIPHOSPHATASE BCRC"/>
    <property type="match status" value="1"/>
</dbReference>
<feature type="domain" description="Phosphatidic acid phosphatase type 2/haloperoxidase" evidence="2">
    <location>
        <begin position="53"/>
        <end position="157"/>
    </location>
</feature>
<feature type="transmembrane region" description="Helical" evidence="1">
    <location>
        <begin position="20"/>
        <end position="41"/>
    </location>
</feature>
<keyword evidence="4" id="KW-1185">Reference proteome</keyword>
<gene>
    <name evidence="3" type="ORF">JOC95_003124</name>
</gene>
<evidence type="ECO:0000313" key="4">
    <source>
        <dbReference type="Proteomes" id="UP000737402"/>
    </source>
</evidence>
<evidence type="ECO:0000259" key="2">
    <source>
        <dbReference type="SMART" id="SM00014"/>
    </source>
</evidence>
<dbReference type="EMBL" id="JAFBED010000006">
    <property type="protein sequence ID" value="MBM7621251.1"/>
    <property type="molecule type" value="Genomic_DNA"/>
</dbReference>
<keyword evidence="1" id="KW-0812">Transmembrane</keyword>
<dbReference type="InterPro" id="IPR000326">
    <property type="entry name" value="PAP2/HPO"/>
</dbReference>
<dbReference type="GO" id="GO:0050380">
    <property type="term" value="F:undecaprenyl-diphosphatase activity"/>
    <property type="evidence" value="ECO:0007669"/>
    <property type="project" value="UniProtKB-EC"/>
</dbReference>
<keyword evidence="3" id="KW-0378">Hydrolase</keyword>
<evidence type="ECO:0000256" key="1">
    <source>
        <dbReference type="SAM" id="Phobius"/>
    </source>
</evidence>
<feature type="transmembrane region" description="Helical" evidence="1">
    <location>
        <begin position="140"/>
        <end position="157"/>
    </location>
</feature>
<dbReference type="PANTHER" id="PTHR14969">
    <property type="entry name" value="SPHINGOSINE-1-PHOSPHATE PHOSPHOHYDROLASE"/>
    <property type="match status" value="1"/>
</dbReference>
<dbReference type="Gene3D" id="1.20.144.10">
    <property type="entry name" value="Phosphatidic acid phosphatase type 2/haloperoxidase"/>
    <property type="match status" value="1"/>
</dbReference>
<dbReference type="SMART" id="SM00014">
    <property type="entry name" value="acidPPc"/>
    <property type="match status" value="1"/>
</dbReference>
<dbReference type="Proteomes" id="UP000737402">
    <property type="component" value="Unassembled WGS sequence"/>
</dbReference>
<feature type="transmembrane region" description="Helical" evidence="1">
    <location>
        <begin position="115"/>
        <end position="134"/>
    </location>
</feature>
<protein>
    <submittedName>
        <fullName evidence="3">Undecaprenyl-diphosphatase</fullName>
        <ecNumber evidence="3">3.6.1.27</ecNumber>
    </submittedName>
</protein>
<dbReference type="InterPro" id="IPR036938">
    <property type="entry name" value="PAP2/HPO_sf"/>
</dbReference>
<accession>A0ABS2P2R7</accession>
<dbReference type="SUPFAM" id="SSF48317">
    <property type="entry name" value="Acid phosphatase/Vanadium-dependent haloperoxidase"/>
    <property type="match status" value="1"/>
</dbReference>
<name>A0ABS2P2R7_9BACI</name>
<dbReference type="EC" id="3.6.1.27" evidence="3"/>
<evidence type="ECO:0000313" key="3">
    <source>
        <dbReference type="EMBL" id="MBM7621251.1"/>
    </source>
</evidence>
<organism evidence="3 4">
    <name type="scientific">Sutcliffiella tianshenii</name>
    <dbReference type="NCBI Taxonomy" id="1463404"/>
    <lineage>
        <taxon>Bacteria</taxon>
        <taxon>Bacillati</taxon>
        <taxon>Bacillota</taxon>
        <taxon>Bacilli</taxon>
        <taxon>Bacillales</taxon>
        <taxon>Bacillaceae</taxon>
        <taxon>Sutcliffiella</taxon>
    </lineage>
</organism>
<sequence>MMDFRRLRGYGWQSSFLDNLMILISRKIRYVYFFVMVFLWLNKKCHKKMTNDALLSILAALVTNRIIKLFYFRPRPFVNRRIGILIPSKTDSSFPSKHTLLVFALSSSIYFYKRILGSFLLGLSLLTGVSRVWVGSHYPSDIFGSGMIGFFIGLMLHKRSGTHS</sequence>
<reference evidence="3 4" key="1">
    <citation type="submission" date="2021-01" db="EMBL/GenBank/DDBJ databases">
        <title>Genomic Encyclopedia of Type Strains, Phase IV (KMG-IV): sequencing the most valuable type-strain genomes for metagenomic binning, comparative biology and taxonomic classification.</title>
        <authorList>
            <person name="Goeker M."/>
        </authorList>
    </citation>
    <scope>NUCLEOTIDE SEQUENCE [LARGE SCALE GENOMIC DNA]</scope>
    <source>
        <strain evidence="3 4">DSM 25879</strain>
    </source>
</reference>
<keyword evidence="1" id="KW-1133">Transmembrane helix</keyword>
<dbReference type="Pfam" id="PF01569">
    <property type="entry name" value="PAP2"/>
    <property type="match status" value="1"/>
</dbReference>
<proteinExistence type="predicted"/>
<keyword evidence="1" id="KW-0472">Membrane</keyword>
<comment type="caution">
    <text evidence="3">The sequence shown here is derived from an EMBL/GenBank/DDBJ whole genome shotgun (WGS) entry which is preliminary data.</text>
</comment>